<keyword evidence="5" id="KW-0547">Nucleotide-binding</keyword>
<evidence type="ECO:0000256" key="5">
    <source>
        <dbReference type="ARBA" id="ARBA00022741"/>
    </source>
</evidence>
<dbReference type="SUPFAM" id="SSF52540">
    <property type="entry name" value="P-loop containing nucleoside triphosphate hydrolases"/>
    <property type="match status" value="2"/>
</dbReference>
<keyword evidence="6 9" id="KW-0067">ATP-binding</keyword>
<dbReference type="AlphaFoldDB" id="A0A940S6H8"/>
<dbReference type="EMBL" id="JAGIZA010000018">
    <property type="protein sequence ID" value="MBP0495536.1"/>
    <property type="molecule type" value="Genomic_DNA"/>
</dbReference>
<protein>
    <submittedName>
        <fullName evidence="9">ABC transporter ATP-binding protein</fullName>
    </submittedName>
</protein>
<dbReference type="FunFam" id="3.40.50.300:FF:000016">
    <property type="entry name" value="Oligopeptide ABC transporter ATP-binding component"/>
    <property type="match status" value="1"/>
</dbReference>
<dbReference type="Gene3D" id="3.40.50.300">
    <property type="entry name" value="P-loop containing nucleotide triphosphate hydrolases"/>
    <property type="match status" value="2"/>
</dbReference>
<dbReference type="GO" id="GO:0016887">
    <property type="term" value="F:ATP hydrolysis activity"/>
    <property type="evidence" value="ECO:0007669"/>
    <property type="project" value="InterPro"/>
</dbReference>
<dbReference type="InterPro" id="IPR050388">
    <property type="entry name" value="ABC_Ni/Peptide_Import"/>
</dbReference>
<keyword evidence="3" id="KW-0813">Transport</keyword>
<evidence type="ECO:0000256" key="2">
    <source>
        <dbReference type="ARBA" id="ARBA00005417"/>
    </source>
</evidence>
<accession>A0A940S6H8</accession>
<comment type="similarity">
    <text evidence="2">Belongs to the ABC transporter superfamily.</text>
</comment>
<dbReference type="Pfam" id="PF08352">
    <property type="entry name" value="oligo_HPY"/>
    <property type="match status" value="2"/>
</dbReference>
<keyword evidence="7" id="KW-0472">Membrane</keyword>
<evidence type="ECO:0000256" key="6">
    <source>
        <dbReference type="ARBA" id="ARBA00022840"/>
    </source>
</evidence>
<organism evidence="9 10">
    <name type="scientific">Roseomonas indoligenes</name>
    <dbReference type="NCBI Taxonomy" id="2820811"/>
    <lineage>
        <taxon>Bacteria</taxon>
        <taxon>Pseudomonadati</taxon>
        <taxon>Pseudomonadota</taxon>
        <taxon>Alphaproteobacteria</taxon>
        <taxon>Acetobacterales</taxon>
        <taxon>Roseomonadaceae</taxon>
        <taxon>Roseomonas</taxon>
    </lineage>
</organism>
<dbReference type="PROSITE" id="PS00211">
    <property type="entry name" value="ABC_TRANSPORTER_1"/>
    <property type="match status" value="2"/>
</dbReference>
<feature type="domain" description="ABC transporter" evidence="8">
    <location>
        <begin position="7"/>
        <end position="255"/>
    </location>
</feature>
<dbReference type="InterPro" id="IPR017871">
    <property type="entry name" value="ABC_transporter-like_CS"/>
</dbReference>
<evidence type="ECO:0000256" key="3">
    <source>
        <dbReference type="ARBA" id="ARBA00022448"/>
    </source>
</evidence>
<name>A0A940S6H8_9PROT</name>
<evidence type="ECO:0000256" key="7">
    <source>
        <dbReference type="ARBA" id="ARBA00023136"/>
    </source>
</evidence>
<keyword evidence="4" id="KW-1003">Cell membrane</keyword>
<dbReference type="InterPro" id="IPR013563">
    <property type="entry name" value="Oligopep_ABC_C"/>
</dbReference>
<sequence>MTSLLEIRDLDVRLPPGGDRAFALEGVSLALARGEILCVVGESGSGKSILAGTIMRLLPPGIGVAGGSLRLTGEDLLAMPEAGMRRIRGARIAMIFQEPMTALNPLRSIGDQIGEMFRIHTGLSGAEIEARALALLEEVRLPDPPAALKAFPHELSGGQRQRAMIAMALALEPEVIIADEPTTALDVTTQAQILALVRDLQRRRGTAVLFITHDFGVVAEIADRVAVMQHGRVVESGEAEAVLNRPEHPYTRALIAAVPPLHAALRAPMPADTPPALRIEDLSKTYRRSGWFGRKGRETRAVADVTLTLPRGGTLGIVGESGSGKSTLARCVMRLLQPEAGHVRLGETDLLALRPAEWRRETRRIQMVFQDPYASLNPRRRVGDLVAQGPVLHGVPRAEAMERARELFELVGLRADALERFPHEFSGGQRQRIGLARALALRPEVLVADEAVSALDVSVQAQVLRLLAELQQRLGLSLLFITHDLRVAAQICDRIAVMQGGHVVEEGTAQQVFGAPREDYTRALLASVPGRAWTPPETAEVA</sequence>
<dbReference type="InterPro" id="IPR027417">
    <property type="entry name" value="P-loop_NTPase"/>
</dbReference>
<evidence type="ECO:0000313" key="9">
    <source>
        <dbReference type="EMBL" id="MBP0495536.1"/>
    </source>
</evidence>
<evidence type="ECO:0000256" key="4">
    <source>
        <dbReference type="ARBA" id="ARBA00022475"/>
    </source>
</evidence>
<dbReference type="PANTHER" id="PTHR43297">
    <property type="entry name" value="OLIGOPEPTIDE TRANSPORT ATP-BINDING PROTEIN APPD"/>
    <property type="match status" value="1"/>
</dbReference>
<dbReference type="NCBIfam" id="NF007739">
    <property type="entry name" value="PRK10419.1"/>
    <property type="match status" value="2"/>
</dbReference>
<dbReference type="GO" id="GO:0055085">
    <property type="term" value="P:transmembrane transport"/>
    <property type="evidence" value="ECO:0007669"/>
    <property type="project" value="UniProtKB-ARBA"/>
</dbReference>
<dbReference type="NCBIfam" id="NF008453">
    <property type="entry name" value="PRK11308.1"/>
    <property type="match status" value="2"/>
</dbReference>
<dbReference type="RefSeq" id="WP_209376332.1">
    <property type="nucleotide sequence ID" value="NZ_JAGIZA010000018.1"/>
</dbReference>
<dbReference type="PANTHER" id="PTHR43297:SF2">
    <property type="entry name" value="DIPEPTIDE TRANSPORT ATP-BINDING PROTEIN DPPD"/>
    <property type="match status" value="1"/>
</dbReference>
<dbReference type="Pfam" id="PF00005">
    <property type="entry name" value="ABC_tran"/>
    <property type="match status" value="2"/>
</dbReference>
<reference evidence="9" key="1">
    <citation type="submission" date="2021-03" db="EMBL/GenBank/DDBJ databases">
        <authorList>
            <person name="So Y."/>
        </authorList>
    </citation>
    <scope>NUCLEOTIDE SEQUENCE</scope>
    <source>
        <strain evidence="9">SG15</strain>
    </source>
</reference>
<comment type="caution">
    <text evidence="9">The sequence shown here is derived from an EMBL/GenBank/DDBJ whole genome shotgun (WGS) entry which is preliminary data.</text>
</comment>
<dbReference type="GO" id="GO:0005524">
    <property type="term" value="F:ATP binding"/>
    <property type="evidence" value="ECO:0007669"/>
    <property type="project" value="UniProtKB-KW"/>
</dbReference>
<evidence type="ECO:0000256" key="1">
    <source>
        <dbReference type="ARBA" id="ARBA00004417"/>
    </source>
</evidence>
<dbReference type="PROSITE" id="PS50893">
    <property type="entry name" value="ABC_TRANSPORTER_2"/>
    <property type="match status" value="2"/>
</dbReference>
<evidence type="ECO:0000259" key="8">
    <source>
        <dbReference type="PROSITE" id="PS50893"/>
    </source>
</evidence>
<proteinExistence type="inferred from homology"/>
<gene>
    <name evidence="9" type="ORF">J5Y10_22310</name>
</gene>
<evidence type="ECO:0000313" key="10">
    <source>
        <dbReference type="Proteomes" id="UP000677537"/>
    </source>
</evidence>
<feature type="domain" description="ABC transporter" evidence="8">
    <location>
        <begin position="277"/>
        <end position="525"/>
    </location>
</feature>
<dbReference type="CDD" id="cd03257">
    <property type="entry name" value="ABC_NikE_OppD_transporters"/>
    <property type="match status" value="2"/>
</dbReference>
<comment type="subcellular location">
    <subcellularLocation>
        <location evidence="1">Cell inner membrane</location>
        <topology evidence="1">Peripheral membrane protein</topology>
    </subcellularLocation>
</comment>
<dbReference type="GO" id="GO:0015833">
    <property type="term" value="P:peptide transport"/>
    <property type="evidence" value="ECO:0007669"/>
    <property type="project" value="InterPro"/>
</dbReference>
<dbReference type="GO" id="GO:0005886">
    <property type="term" value="C:plasma membrane"/>
    <property type="evidence" value="ECO:0007669"/>
    <property type="project" value="UniProtKB-SubCell"/>
</dbReference>
<keyword evidence="10" id="KW-1185">Reference proteome</keyword>
<dbReference type="InterPro" id="IPR003593">
    <property type="entry name" value="AAA+_ATPase"/>
</dbReference>
<dbReference type="SMART" id="SM00382">
    <property type="entry name" value="AAA"/>
    <property type="match status" value="2"/>
</dbReference>
<dbReference type="InterPro" id="IPR003439">
    <property type="entry name" value="ABC_transporter-like_ATP-bd"/>
</dbReference>
<dbReference type="Proteomes" id="UP000677537">
    <property type="component" value="Unassembled WGS sequence"/>
</dbReference>